<dbReference type="NCBIfam" id="NF006269">
    <property type="entry name" value="PRK08418.1"/>
    <property type="match status" value="1"/>
</dbReference>
<dbReference type="RefSeq" id="WP_154571396.1">
    <property type="nucleotide sequence ID" value="NZ_VWSJ01000042.1"/>
</dbReference>
<dbReference type="PANTHER" id="PTHR43794">
    <property type="entry name" value="AMINOHYDROLASE SSNA-RELATED"/>
    <property type="match status" value="1"/>
</dbReference>
<evidence type="ECO:0000256" key="1">
    <source>
        <dbReference type="ARBA" id="ARBA00022801"/>
    </source>
</evidence>
<dbReference type="PANTHER" id="PTHR43794:SF11">
    <property type="entry name" value="AMIDOHYDROLASE-RELATED DOMAIN-CONTAINING PROTEIN"/>
    <property type="match status" value="1"/>
</dbReference>
<dbReference type="GO" id="GO:0016810">
    <property type="term" value="F:hydrolase activity, acting on carbon-nitrogen (but not peptide) bonds"/>
    <property type="evidence" value="ECO:0007669"/>
    <property type="project" value="InterPro"/>
</dbReference>
<evidence type="ECO:0000313" key="3">
    <source>
        <dbReference type="EMBL" id="MSN97149.1"/>
    </source>
</evidence>
<dbReference type="Gene3D" id="3.20.20.140">
    <property type="entry name" value="Metal-dependent hydrolases"/>
    <property type="match status" value="1"/>
</dbReference>
<dbReference type="EMBL" id="VWSJ01000042">
    <property type="protein sequence ID" value="MSN97149.1"/>
    <property type="molecule type" value="Genomic_DNA"/>
</dbReference>
<keyword evidence="4" id="KW-1185">Reference proteome</keyword>
<reference evidence="3 4" key="1">
    <citation type="submission" date="2019-09" db="EMBL/GenBank/DDBJ databases">
        <authorList>
            <person name="Silva M."/>
            <person name="Pereira G."/>
            <person name="Lopes-Da-Costa L."/>
            <person name="Silva E."/>
        </authorList>
    </citation>
    <scope>NUCLEOTIDE SEQUENCE [LARGE SCALE GENOMIC DNA]</scope>
    <source>
        <strain evidence="3 4">FMV-PI01</strain>
    </source>
</reference>
<organism evidence="3 4">
    <name type="scientific">Campylobacter portucalensis</name>
    <dbReference type="NCBI Taxonomy" id="2608384"/>
    <lineage>
        <taxon>Bacteria</taxon>
        <taxon>Pseudomonadati</taxon>
        <taxon>Campylobacterota</taxon>
        <taxon>Epsilonproteobacteria</taxon>
        <taxon>Campylobacterales</taxon>
        <taxon>Campylobacteraceae</taxon>
        <taxon>Campylobacter</taxon>
    </lineage>
</organism>
<accession>A0A6L5WJ10</accession>
<evidence type="ECO:0000313" key="4">
    <source>
        <dbReference type="Proteomes" id="UP000476338"/>
    </source>
</evidence>
<keyword evidence="1 3" id="KW-0378">Hydrolase</keyword>
<dbReference type="SUPFAM" id="SSF51338">
    <property type="entry name" value="Composite domain of metallo-dependent hydrolases"/>
    <property type="match status" value="1"/>
</dbReference>
<dbReference type="InterPro" id="IPR050287">
    <property type="entry name" value="MTA/SAH_deaminase"/>
</dbReference>
<dbReference type="InterPro" id="IPR006680">
    <property type="entry name" value="Amidohydro-rel"/>
</dbReference>
<sequence length="406" mass="46754">MKILKAKYILVCDENFTILKNKAIVFDEEILDVGEFENLIKIYKNADILDFSKDIVMPNFINLHTHLEFSANKASLVYGDFLKWVNSIVKQRNHLVKDTNKILIKTQILEMLKSGVGTIGEISSFGQSLEAIFESKIRCVYFNEILGTNEEIIDKNWQDFLIRFRKSEELKSDLLIPGVSIHSPYSTHPKLTKKACEFAKSNNLLVSTHFLESNHENKWLRSKKGGFKKWLLNFAKNPKPLYNISEFIDNFQNIRTLFTHCVYLKEFNLLDKNLHSITHCAVSNRFLSKKTLNLKKVLKNKINLTIATDGLSSNISLNFFDELRANLFIHSNYNLQNLAKILLISSTLNPAKALNLNLGSIESKKLADFSVYDGLEVEDESQIALNLILHTKQVKEIYIKGKKWDF</sequence>
<reference evidence="3 4" key="2">
    <citation type="submission" date="2020-03" db="EMBL/GenBank/DDBJ databases">
        <title>Campylobacter portucalensis sp. nov., a new species of Campylobacter isolated from the reproductive tract of bulls.</title>
        <authorList>
            <person name="Silva M.F."/>
            <person name="Pereira G."/>
            <person name="Carneiro C."/>
            <person name="Hemphill A."/>
            <person name="Mateus L."/>
            <person name="Lopes-Da-Costa L."/>
            <person name="Silva E."/>
        </authorList>
    </citation>
    <scope>NUCLEOTIDE SEQUENCE [LARGE SCALE GENOMIC DNA]</scope>
    <source>
        <strain evidence="3 4">FMV-PI01</strain>
    </source>
</reference>
<gene>
    <name evidence="3" type="ORF">F1B92_08250</name>
</gene>
<dbReference type="AlphaFoldDB" id="A0A6L5WJ10"/>
<proteinExistence type="predicted"/>
<dbReference type="Proteomes" id="UP000476338">
    <property type="component" value="Unassembled WGS sequence"/>
</dbReference>
<evidence type="ECO:0000259" key="2">
    <source>
        <dbReference type="Pfam" id="PF01979"/>
    </source>
</evidence>
<feature type="domain" description="Amidohydrolase-related" evidence="2">
    <location>
        <begin position="55"/>
        <end position="402"/>
    </location>
</feature>
<dbReference type="Gene3D" id="2.30.40.10">
    <property type="entry name" value="Urease, subunit C, domain 1"/>
    <property type="match status" value="1"/>
</dbReference>
<dbReference type="SUPFAM" id="SSF51556">
    <property type="entry name" value="Metallo-dependent hydrolases"/>
    <property type="match status" value="1"/>
</dbReference>
<comment type="caution">
    <text evidence="3">The sequence shown here is derived from an EMBL/GenBank/DDBJ whole genome shotgun (WGS) entry which is preliminary data.</text>
</comment>
<dbReference type="InterPro" id="IPR011059">
    <property type="entry name" value="Metal-dep_hydrolase_composite"/>
</dbReference>
<name>A0A6L5WJ10_9BACT</name>
<dbReference type="InterPro" id="IPR032466">
    <property type="entry name" value="Metal_Hydrolase"/>
</dbReference>
<dbReference type="Pfam" id="PF01979">
    <property type="entry name" value="Amidohydro_1"/>
    <property type="match status" value="1"/>
</dbReference>
<protein>
    <submittedName>
        <fullName evidence="3">Metal-dependent hydrolase</fullName>
    </submittedName>
</protein>